<reference evidence="1 2" key="1">
    <citation type="submission" date="2018-11" db="EMBL/GenBank/DDBJ databases">
        <authorList>
            <consortium name="Pathogen Informatics"/>
        </authorList>
    </citation>
    <scope>NUCLEOTIDE SEQUENCE [LARGE SCALE GENOMIC DNA]</scope>
</reference>
<dbReference type="OrthoDB" id="5845191at2759"/>
<evidence type="ECO:0000313" key="3">
    <source>
        <dbReference type="WBParaSite" id="HPBE_0001625901-mRNA-1"/>
    </source>
</evidence>
<evidence type="ECO:0000313" key="2">
    <source>
        <dbReference type="Proteomes" id="UP000050761"/>
    </source>
</evidence>
<accession>A0A3P8A1X2</accession>
<sequence length="122" mass="14043">MKPGKATGPDDLAVDVWKSKLWYPAEWLAEFFNQRILEGEFVKSSSSPTNSAALCLVAGLLTLHAARLLVEKHHEKKKPAHVAFLDLEAFNRVPRKVTWYVLRQHNVPEELIEWMRMLYSCP</sequence>
<dbReference type="AlphaFoldDB" id="A0A183G452"/>
<protein>
    <submittedName>
        <fullName evidence="3">Reverse transcriptase domain-containing protein</fullName>
    </submittedName>
</protein>
<dbReference type="Proteomes" id="UP000050761">
    <property type="component" value="Unassembled WGS sequence"/>
</dbReference>
<dbReference type="EMBL" id="UZAH01029313">
    <property type="protein sequence ID" value="VDP05391.1"/>
    <property type="molecule type" value="Genomic_DNA"/>
</dbReference>
<evidence type="ECO:0000313" key="1">
    <source>
        <dbReference type="EMBL" id="VDP05391.1"/>
    </source>
</evidence>
<gene>
    <name evidence="1" type="ORF">HPBE_LOCUS16258</name>
</gene>
<proteinExistence type="predicted"/>
<organism evidence="2 3">
    <name type="scientific">Heligmosomoides polygyrus</name>
    <name type="common">Parasitic roundworm</name>
    <dbReference type="NCBI Taxonomy" id="6339"/>
    <lineage>
        <taxon>Eukaryota</taxon>
        <taxon>Metazoa</taxon>
        <taxon>Ecdysozoa</taxon>
        <taxon>Nematoda</taxon>
        <taxon>Chromadorea</taxon>
        <taxon>Rhabditida</taxon>
        <taxon>Rhabditina</taxon>
        <taxon>Rhabditomorpha</taxon>
        <taxon>Strongyloidea</taxon>
        <taxon>Heligmosomidae</taxon>
        <taxon>Heligmosomoides</taxon>
    </lineage>
</organism>
<accession>A0A183G452</accession>
<dbReference type="WBParaSite" id="HPBE_0001625901-mRNA-1">
    <property type="protein sequence ID" value="HPBE_0001625901-mRNA-1"/>
    <property type="gene ID" value="HPBE_0001625901"/>
</dbReference>
<keyword evidence="2" id="KW-1185">Reference proteome</keyword>
<name>A0A183G452_HELPZ</name>
<reference evidence="3" key="2">
    <citation type="submission" date="2019-09" db="UniProtKB">
        <authorList>
            <consortium name="WormBaseParasite"/>
        </authorList>
    </citation>
    <scope>IDENTIFICATION</scope>
</reference>